<evidence type="ECO:0000313" key="1">
    <source>
        <dbReference type="EMBL" id="KZV58012.1"/>
    </source>
</evidence>
<dbReference type="EMBL" id="KQ986964">
    <property type="protein sequence ID" value="KZV58012.1"/>
    <property type="molecule type" value="Genomic_DNA"/>
</dbReference>
<name>A0A2Z7DEQ7_9LAMI</name>
<reference evidence="1 2" key="1">
    <citation type="journal article" date="2015" name="Proc. Natl. Acad. Sci. U.S.A.">
        <title>The resurrection genome of Boea hygrometrica: A blueprint for survival of dehydration.</title>
        <authorList>
            <person name="Xiao L."/>
            <person name="Yang G."/>
            <person name="Zhang L."/>
            <person name="Yang X."/>
            <person name="Zhao S."/>
            <person name="Ji Z."/>
            <person name="Zhou Q."/>
            <person name="Hu M."/>
            <person name="Wang Y."/>
            <person name="Chen M."/>
            <person name="Xu Y."/>
            <person name="Jin H."/>
            <person name="Xiao X."/>
            <person name="Hu G."/>
            <person name="Bao F."/>
            <person name="Hu Y."/>
            <person name="Wan P."/>
            <person name="Li L."/>
            <person name="Deng X."/>
            <person name="Kuang T."/>
            <person name="Xiang C."/>
            <person name="Zhu J.K."/>
            <person name="Oliver M.J."/>
            <person name="He Y."/>
        </authorList>
    </citation>
    <scope>NUCLEOTIDE SEQUENCE [LARGE SCALE GENOMIC DNA]</scope>
    <source>
        <strain evidence="2">cv. XS01</strain>
    </source>
</reference>
<keyword evidence="2" id="KW-1185">Reference proteome</keyword>
<accession>A0A2Z7DEQ7</accession>
<gene>
    <name evidence="1" type="ORF">F511_37586</name>
</gene>
<organism evidence="1 2">
    <name type="scientific">Dorcoceras hygrometricum</name>
    <dbReference type="NCBI Taxonomy" id="472368"/>
    <lineage>
        <taxon>Eukaryota</taxon>
        <taxon>Viridiplantae</taxon>
        <taxon>Streptophyta</taxon>
        <taxon>Embryophyta</taxon>
        <taxon>Tracheophyta</taxon>
        <taxon>Spermatophyta</taxon>
        <taxon>Magnoliopsida</taxon>
        <taxon>eudicotyledons</taxon>
        <taxon>Gunneridae</taxon>
        <taxon>Pentapetalae</taxon>
        <taxon>asterids</taxon>
        <taxon>lamiids</taxon>
        <taxon>Lamiales</taxon>
        <taxon>Gesneriaceae</taxon>
        <taxon>Didymocarpoideae</taxon>
        <taxon>Trichosporeae</taxon>
        <taxon>Loxocarpinae</taxon>
        <taxon>Dorcoceras</taxon>
    </lineage>
</organism>
<sequence>MPETRRTAAAATTQRAALGRTLAATCAAHGARWADQWCIQWAKSTAIVHQPARNGRRQIVQQLRKAAPSSRNRSASDRLVVAHPCTKPQQPLAQRCANQRPIHVRHARPARMLCARSRPWRGAAAVAGLKKKFVQSIRNFKIRYNYGNNCIEGSEP</sequence>
<evidence type="ECO:0000313" key="2">
    <source>
        <dbReference type="Proteomes" id="UP000250235"/>
    </source>
</evidence>
<dbReference type="Proteomes" id="UP000250235">
    <property type="component" value="Unassembled WGS sequence"/>
</dbReference>
<proteinExistence type="predicted"/>
<protein>
    <submittedName>
        <fullName evidence="1">Alpha-amylase/subtilisin inhibitor-like</fullName>
    </submittedName>
</protein>
<dbReference type="AlphaFoldDB" id="A0A2Z7DEQ7"/>